<feature type="region of interest" description="Disordered" evidence="1">
    <location>
        <begin position="273"/>
        <end position="292"/>
    </location>
</feature>
<dbReference type="SUPFAM" id="SSF56436">
    <property type="entry name" value="C-type lectin-like"/>
    <property type="match status" value="1"/>
</dbReference>
<evidence type="ECO:0000313" key="3">
    <source>
        <dbReference type="EMBL" id="GAF68702.1"/>
    </source>
</evidence>
<feature type="domain" description="Sulfatase-modifying factor enzyme-like" evidence="2">
    <location>
        <begin position="56"/>
        <end position="318"/>
    </location>
</feature>
<dbReference type="AlphaFoldDB" id="X0RY90"/>
<proteinExistence type="predicted"/>
<name>X0RY90_9ZZZZ</name>
<dbReference type="Gene3D" id="3.90.1580.10">
    <property type="entry name" value="paralog of FGE (formylglycine-generating enzyme)"/>
    <property type="match status" value="1"/>
</dbReference>
<dbReference type="InterPro" id="IPR005532">
    <property type="entry name" value="SUMF_dom"/>
</dbReference>
<organism evidence="3">
    <name type="scientific">marine sediment metagenome</name>
    <dbReference type="NCBI Taxonomy" id="412755"/>
    <lineage>
        <taxon>unclassified sequences</taxon>
        <taxon>metagenomes</taxon>
        <taxon>ecological metagenomes</taxon>
    </lineage>
</organism>
<dbReference type="InterPro" id="IPR042095">
    <property type="entry name" value="SUMF_sf"/>
</dbReference>
<sequence>MKDNKIEAIVPEEVEDPAPDGLKAPGFPFDAAKAKQLQGDNPAMEIQLADGVSMKFVGIPAGQFVIGSQQGMPDEQPRAVVEIEKPFWMAVTETTNRQYEAFDAAHDTRYIDEHGKDHAVPGYIANHANQPVARVSWQEAMKFCEWLSEETGKKVALPSESQWEWAARAGSEKQFFYGGENKDFSKWANLADAGRRRTYCEFDGGSKVHVRRPYHENSTFPLRDDRFTDKWFIVDYVAQYDPSPFGLFDVIGNVSEWTRSDYRAYPYKDDDGRNKGDVSGTKVARGGSWNDRPKVTGSTRRYEYESYQKVYNVGFRVIIE</sequence>
<gene>
    <name evidence="3" type="ORF">S01H1_12521</name>
</gene>
<accession>X0RY90</accession>
<dbReference type="Pfam" id="PF03781">
    <property type="entry name" value="FGE-sulfatase"/>
    <property type="match status" value="1"/>
</dbReference>
<dbReference type="GO" id="GO:0120147">
    <property type="term" value="F:formylglycine-generating oxidase activity"/>
    <property type="evidence" value="ECO:0007669"/>
    <property type="project" value="TreeGrafter"/>
</dbReference>
<dbReference type="PANTHER" id="PTHR23150">
    <property type="entry name" value="SULFATASE MODIFYING FACTOR 1, 2"/>
    <property type="match status" value="1"/>
</dbReference>
<comment type="caution">
    <text evidence="3">The sequence shown here is derived from an EMBL/GenBank/DDBJ whole genome shotgun (WGS) entry which is preliminary data.</text>
</comment>
<protein>
    <recommendedName>
        <fullName evidence="2">Sulfatase-modifying factor enzyme-like domain-containing protein</fullName>
    </recommendedName>
</protein>
<dbReference type="InterPro" id="IPR016187">
    <property type="entry name" value="CTDL_fold"/>
</dbReference>
<dbReference type="EMBL" id="BARS01006434">
    <property type="protein sequence ID" value="GAF68702.1"/>
    <property type="molecule type" value="Genomic_DNA"/>
</dbReference>
<evidence type="ECO:0000259" key="2">
    <source>
        <dbReference type="Pfam" id="PF03781"/>
    </source>
</evidence>
<dbReference type="PANTHER" id="PTHR23150:SF19">
    <property type="entry name" value="FORMYLGLYCINE-GENERATING ENZYME"/>
    <property type="match status" value="1"/>
</dbReference>
<dbReference type="InterPro" id="IPR051043">
    <property type="entry name" value="Sulfatase_Mod_Factor_Kinase"/>
</dbReference>
<evidence type="ECO:0000256" key="1">
    <source>
        <dbReference type="SAM" id="MobiDB-lite"/>
    </source>
</evidence>
<reference evidence="3" key="1">
    <citation type="journal article" date="2014" name="Front. Microbiol.">
        <title>High frequency of phylogenetically diverse reductive dehalogenase-homologous genes in deep subseafloor sedimentary metagenomes.</title>
        <authorList>
            <person name="Kawai M."/>
            <person name="Futagami T."/>
            <person name="Toyoda A."/>
            <person name="Takaki Y."/>
            <person name="Nishi S."/>
            <person name="Hori S."/>
            <person name="Arai W."/>
            <person name="Tsubouchi T."/>
            <person name="Morono Y."/>
            <person name="Uchiyama I."/>
            <person name="Ito T."/>
            <person name="Fujiyama A."/>
            <person name="Inagaki F."/>
            <person name="Takami H."/>
        </authorList>
    </citation>
    <scope>NUCLEOTIDE SEQUENCE</scope>
    <source>
        <strain evidence="3">Expedition CK06-06</strain>
    </source>
</reference>